<organism evidence="1">
    <name type="scientific">marine sediment metagenome</name>
    <dbReference type="NCBI Taxonomy" id="412755"/>
    <lineage>
        <taxon>unclassified sequences</taxon>
        <taxon>metagenomes</taxon>
        <taxon>ecological metagenomes</taxon>
    </lineage>
</organism>
<dbReference type="EMBL" id="LAZR01000113">
    <property type="protein sequence ID" value="KKN90051.1"/>
    <property type="molecule type" value="Genomic_DNA"/>
</dbReference>
<accession>A0A0F9WUM0</accession>
<proteinExistence type="predicted"/>
<protein>
    <submittedName>
        <fullName evidence="1">Uncharacterized protein</fullName>
    </submittedName>
</protein>
<comment type="caution">
    <text evidence="1">The sequence shown here is derived from an EMBL/GenBank/DDBJ whole genome shotgun (WGS) entry which is preliminary data.</text>
</comment>
<reference evidence="1" key="1">
    <citation type="journal article" date="2015" name="Nature">
        <title>Complex archaea that bridge the gap between prokaryotes and eukaryotes.</title>
        <authorList>
            <person name="Spang A."/>
            <person name="Saw J.H."/>
            <person name="Jorgensen S.L."/>
            <person name="Zaremba-Niedzwiedzka K."/>
            <person name="Martijn J."/>
            <person name="Lind A.E."/>
            <person name="van Eijk R."/>
            <person name="Schleper C."/>
            <person name="Guy L."/>
            <person name="Ettema T.J."/>
        </authorList>
    </citation>
    <scope>NUCLEOTIDE SEQUENCE</scope>
</reference>
<evidence type="ECO:0000313" key="1">
    <source>
        <dbReference type="EMBL" id="KKN90051.1"/>
    </source>
</evidence>
<name>A0A0F9WUM0_9ZZZZ</name>
<gene>
    <name evidence="1" type="ORF">LCGC14_0231640</name>
</gene>
<dbReference type="AlphaFoldDB" id="A0A0F9WUM0"/>
<sequence>MTIRVKGNIFSDKVPVRISSKMARLLFISCGPDCIKKKGCTGKCCDAPTLPGGMKVTILPFEEERIKRLGVRVINGELQPVPEELGCPFKDKGLCILHDTPDKPFGCIASPFKLTNRGTLVIRNRYKRLPCYDNEGRPAYEIFRPSLDLIFGEEEASKIVRHLDGGGGDIIAEMDKTIYVRLMGRELLLKGEASCRSRTIPNMKLKAQRPKLKRRRPKLNK</sequence>